<evidence type="ECO:0000256" key="7">
    <source>
        <dbReference type="SAM" id="MobiDB-lite"/>
    </source>
</evidence>
<accession>A0A5D4REA3</accession>
<dbReference type="PIRSF" id="PIRSF005690">
    <property type="entry name" value="GerBA"/>
    <property type="match status" value="1"/>
</dbReference>
<keyword evidence="5 6" id="KW-0472">Membrane</keyword>
<dbReference type="GO" id="GO:0005886">
    <property type="term" value="C:plasma membrane"/>
    <property type="evidence" value="ECO:0007669"/>
    <property type="project" value="UniProtKB-SubCell"/>
</dbReference>
<dbReference type="RefSeq" id="WP_148975130.1">
    <property type="nucleotide sequence ID" value="NZ_JBNILB010000034.1"/>
</dbReference>
<dbReference type="GO" id="GO:0009847">
    <property type="term" value="P:spore germination"/>
    <property type="evidence" value="ECO:0007669"/>
    <property type="project" value="UniProtKB-UniRule"/>
</dbReference>
<keyword evidence="3 8" id="KW-0812">Transmembrane</keyword>
<dbReference type="AlphaFoldDB" id="A0A5D4REA3"/>
<evidence type="ECO:0000313" key="10">
    <source>
        <dbReference type="Proteomes" id="UP000322139"/>
    </source>
</evidence>
<dbReference type="PANTHER" id="PTHR22550:SF5">
    <property type="entry name" value="LEUCINE ZIPPER PROTEIN 4"/>
    <property type="match status" value="1"/>
</dbReference>
<comment type="similarity">
    <text evidence="2 6">Belongs to the GerABKA family.</text>
</comment>
<dbReference type="Proteomes" id="UP000322139">
    <property type="component" value="Unassembled WGS sequence"/>
</dbReference>
<evidence type="ECO:0000256" key="6">
    <source>
        <dbReference type="PIRNR" id="PIRNR005690"/>
    </source>
</evidence>
<evidence type="ECO:0000313" key="9">
    <source>
        <dbReference type="EMBL" id="TYS47802.1"/>
    </source>
</evidence>
<dbReference type="InterPro" id="IPR050768">
    <property type="entry name" value="UPF0353/GerABKA_families"/>
</dbReference>
<evidence type="ECO:0000256" key="5">
    <source>
        <dbReference type="ARBA" id="ARBA00023136"/>
    </source>
</evidence>
<feature type="transmembrane region" description="Helical" evidence="8">
    <location>
        <begin position="386"/>
        <end position="406"/>
    </location>
</feature>
<dbReference type="PANTHER" id="PTHR22550">
    <property type="entry name" value="SPORE GERMINATION PROTEIN"/>
    <property type="match status" value="1"/>
</dbReference>
<feature type="transmembrane region" description="Helical" evidence="8">
    <location>
        <begin position="290"/>
        <end position="309"/>
    </location>
</feature>
<dbReference type="EMBL" id="VTER01000006">
    <property type="protein sequence ID" value="TYS47802.1"/>
    <property type="molecule type" value="Genomic_DNA"/>
</dbReference>
<evidence type="ECO:0000256" key="3">
    <source>
        <dbReference type="ARBA" id="ARBA00022692"/>
    </source>
</evidence>
<dbReference type="InterPro" id="IPR004995">
    <property type="entry name" value="Spore_Ger"/>
</dbReference>
<organism evidence="9 10">
    <name type="scientific">Bacillus infantis</name>
    <dbReference type="NCBI Taxonomy" id="324767"/>
    <lineage>
        <taxon>Bacteria</taxon>
        <taxon>Bacillati</taxon>
        <taxon>Bacillota</taxon>
        <taxon>Bacilli</taxon>
        <taxon>Bacillales</taxon>
        <taxon>Bacillaceae</taxon>
        <taxon>Bacillus</taxon>
    </lineage>
</organism>
<gene>
    <name evidence="9" type="ORF">FZD51_12790</name>
</gene>
<evidence type="ECO:0000256" key="2">
    <source>
        <dbReference type="ARBA" id="ARBA00005278"/>
    </source>
</evidence>
<proteinExistence type="inferred from homology"/>
<evidence type="ECO:0000256" key="4">
    <source>
        <dbReference type="ARBA" id="ARBA00022989"/>
    </source>
</evidence>
<comment type="subcellular location">
    <subcellularLocation>
        <location evidence="6">Cell membrane</location>
    </subcellularLocation>
    <subcellularLocation>
        <location evidence="1">Membrane</location>
        <topology evidence="1">Multi-pass membrane protein</topology>
    </subcellularLocation>
</comment>
<evidence type="ECO:0000256" key="1">
    <source>
        <dbReference type="ARBA" id="ARBA00004141"/>
    </source>
</evidence>
<dbReference type="Pfam" id="PF03323">
    <property type="entry name" value="GerA"/>
    <property type="match status" value="1"/>
</dbReference>
<evidence type="ECO:0000256" key="8">
    <source>
        <dbReference type="SAM" id="Phobius"/>
    </source>
</evidence>
<comment type="caution">
    <text evidence="9">The sequence shown here is derived from an EMBL/GenBank/DDBJ whole genome shotgun (WGS) entry which is preliminary data.</text>
</comment>
<protein>
    <submittedName>
        <fullName evidence="9">Spore germination protein</fullName>
    </submittedName>
</protein>
<name>A0A5D4REA3_9BACI</name>
<sequence>MAFKKKNTTEKKYQWQPEEMPEELVSADHVRKKMEGSDDFKERVIEAEGRTLHLFFLSSMVDDARLEERIIKPLLLSAGNLIEKQAQTQEVRRTSILNDALKGILTGYCFAMEHDSSEGVLLSAASSLSREISDPANEHIIQGSHEGFIENIGKNLLLIRKRIENPNLKVKYITIGKATNTASALIYIENLTSGKLITEITKRLASITMDSIQSPGFIQDCIEDHPFSPFPQILNTERPDRAAAHLMEGRAVLITDGSPSVMIMPVTFFAFFQSPEDYNNRWYLGSFFRFLRLISFILSLILPAFYVAVVSYHHEIVPIELVYTLQASLNFVPVPPVIEAMFMQLALELLREAAVRLPQPIAQTIGIVGGLVIGTAVVEAGLVSNVMIIVVALTAIASFVIPSIEMSNTLRFIGFPHMLLASIFGFIGIVFGMLLLVIHLAQLKSFGVPYFGPFAPLRLKELKDTFMRVPVWLMKKRPKDSMAASLTKQGSSRGWKRNESEDTY</sequence>
<feature type="transmembrane region" description="Helical" evidence="8">
    <location>
        <begin position="418"/>
        <end position="441"/>
    </location>
</feature>
<keyword evidence="4 8" id="KW-1133">Transmembrane helix</keyword>
<feature type="region of interest" description="Disordered" evidence="7">
    <location>
        <begin position="483"/>
        <end position="504"/>
    </location>
</feature>
<reference evidence="9 10" key="1">
    <citation type="submission" date="2019-08" db="EMBL/GenBank/DDBJ databases">
        <title>Bacillus genomes from the desert of Cuatro Cienegas, Coahuila.</title>
        <authorList>
            <person name="Olmedo-Alvarez G."/>
        </authorList>
    </citation>
    <scope>NUCLEOTIDE SEQUENCE [LARGE SCALE GENOMIC DNA]</scope>
    <source>
        <strain evidence="9 10">CH446_14T</strain>
    </source>
</reference>